<evidence type="ECO:0000256" key="1">
    <source>
        <dbReference type="SAM" id="MobiDB-lite"/>
    </source>
</evidence>
<evidence type="ECO:0000313" key="4">
    <source>
        <dbReference type="Proteomes" id="UP000709295"/>
    </source>
</evidence>
<evidence type="ECO:0000313" key="3">
    <source>
        <dbReference type="EMBL" id="KAG6975295.1"/>
    </source>
</evidence>
<sequence>MSGELVDSLDAYMASLELPPGNQLLSMAQARTERHSVIQNGRAVVVKNRRYRRLQQLLDDTSAEDHYFSDSMMQQRNPALFHFYLGQYLGLDKSATSSVSSEGQTLSSFLMDTCQRSEMETRRVAEQETWGKFTAADETQEQSRLERLFGEDDIEEKEEDDEEEEDTTLYTVDERRDQLIEIMSSRFLSGEDGQYVNYAEIDADEALDDFDEMQRDAEERYFAEDELDVDLFGQEVVVFPALERPSPADGKSEQPEKQSDEDASPEEHEQKLSPRTTRWDEENISEGDEDAGSDGYDVEGLDAASNADSLPYNTDEEEPEKTKASHISYTNQDDVDLNESLGDPKTHDPKDEETPENEATSDFRQWRQGPGVRRPASTQAAVGLDAKKRRTDSSTVDPAAPAQKPLNRKRFLRFLKSHELKFGLAPVARDEATGEVTLVVCRFCQHFGREQRPDKQRRSTKNVKYFRNSFRTDQYQQHHELSHCETWKRYQACSDDEKRGFFPLPEGSISETQVPTVNPTQNLKVELAPGEVWALEPTREERQRCFDIAPAFVELVAVLAIGSTEPTVENAIEKQSHHLMNHAHEPTSTAVAKWVPPEDTFQSCHLVGTVIDPLYRVVVYSRSQIDCLVELAAAGLSFRQISSAMRSFRSHASVLLRDIVNTKGSDYEGVTTAVDRQLQGAQNASPDYSEEQTAELVRLIIAANLSITSRLFRGCWAFSLVLRACMEHAPVRSYLEFRVKVYGGGAMHNVHLISIPAFESKCKMMMYSTLERVMNVVLPNWRQRLIGVATDGDAQMPARVLDIIARLQQEAAIPVVYRSSSGCHQLDCIVTNFFSSLQGGCFLLVLKEMSAYIRRQPELLARMTPAPMSRGVTSSSISSKEKWVALGKETNWIATHRELICQHLEVEKPPSAPDSSWWLFFAAVDWVATRANETFEKLLRNHATIADQIAAVAGLSTKCATAFHALGPLNDSLLLADPTGSKMFKSRKGRFALSKPSMVAFVRENDVASIGIINSVEAPIVDLVAENLALCGVNMIESLLELSIALGDEQSPSSSNRGPNTPKLTEFLPPTLPHELAQLSGREFTSLLQTYGPMIRSFLSEEDIDMMDQEFQALRRGAVRESVLSAALSNCNDDTPFEEAWALTEGRFKLLECFAGGFASVFSCAPIATRGSTNDLALCRSEMDTARVLLADFALEGSLHAQQFPALMALNEKLEIEVSRNDAATSVRVV</sequence>
<feature type="region of interest" description="Disordered" evidence="1">
    <location>
        <begin position="240"/>
        <end position="404"/>
    </location>
</feature>
<proteinExistence type="predicted"/>
<feature type="compositionally biased region" description="Acidic residues" evidence="1">
    <location>
        <begin position="282"/>
        <end position="300"/>
    </location>
</feature>
<feature type="region of interest" description="Disordered" evidence="1">
    <location>
        <begin position="147"/>
        <end position="168"/>
    </location>
</feature>
<dbReference type="EMBL" id="JAENGY010000069">
    <property type="protein sequence ID" value="KAG6975295.1"/>
    <property type="molecule type" value="Genomic_DNA"/>
</dbReference>
<accession>A0A8J5JC87</accession>
<dbReference type="PANTHER" id="PTHR37067:SF3">
    <property type="entry name" value="PX DOMAIN-CONTAINING PROTEIN"/>
    <property type="match status" value="1"/>
</dbReference>
<name>A0A8J5JC87_9STRA</name>
<feature type="compositionally biased region" description="Basic and acidic residues" evidence="1">
    <location>
        <begin position="342"/>
        <end position="352"/>
    </location>
</feature>
<dbReference type="Proteomes" id="UP000709295">
    <property type="component" value="Unassembled WGS sequence"/>
</dbReference>
<gene>
    <name evidence="3" type="ORF">JG688_00002555</name>
</gene>
<dbReference type="AlphaFoldDB" id="A0A8J5JC87"/>
<dbReference type="PANTHER" id="PTHR37067">
    <property type="entry name" value="PX DOMAIN-CONTAINING PROTEIN"/>
    <property type="match status" value="1"/>
</dbReference>
<evidence type="ECO:0000259" key="2">
    <source>
        <dbReference type="Pfam" id="PF09747"/>
    </source>
</evidence>
<comment type="caution">
    <text evidence="3">The sequence shown here is derived from an EMBL/GenBank/DDBJ whole genome shotgun (WGS) entry which is preliminary data.</text>
</comment>
<keyword evidence="4" id="KW-1185">Reference proteome</keyword>
<feature type="domain" description="CCD97-like C-terminal" evidence="2">
    <location>
        <begin position="48"/>
        <end position="225"/>
    </location>
</feature>
<feature type="compositionally biased region" description="Acidic residues" evidence="1">
    <location>
        <begin position="151"/>
        <end position="167"/>
    </location>
</feature>
<organism evidence="3 4">
    <name type="scientific">Phytophthora aleatoria</name>
    <dbReference type="NCBI Taxonomy" id="2496075"/>
    <lineage>
        <taxon>Eukaryota</taxon>
        <taxon>Sar</taxon>
        <taxon>Stramenopiles</taxon>
        <taxon>Oomycota</taxon>
        <taxon>Peronosporomycetes</taxon>
        <taxon>Peronosporales</taxon>
        <taxon>Peronosporaceae</taxon>
        <taxon>Phytophthora</taxon>
    </lineage>
</organism>
<protein>
    <recommendedName>
        <fullName evidence="2">CCD97-like C-terminal domain-containing protein</fullName>
    </recommendedName>
</protein>
<feature type="compositionally biased region" description="Basic and acidic residues" evidence="1">
    <location>
        <begin position="250"/>
        <end position="281"/>
    </location>
</feature>
<reference evidence="3" key="1">
    <citation type="submission" date="2021-01" db="EMBL/GenBank/DDBJ databases">
        <title>Phytophthora aleatoria, a newly-described species from Pinus radiata is distinct from Phytophthora cactorum isolates based on comparative genomics.</title>
        <authorList>
            <person name="Mcdougal R."/>
            <person name="Panda P."/>
            <person name="Williams N."/>
            <person name="Studholme D.J."/>
        </authorList>
    </citation>
    <scope>NUCLEOTIDE SEQUENCE</scope>
    <source>
        <strain evidence="3">NZFS 4037</strain>
    </source>
</reference>
<dbReference type="Pfam" id="PF09747">
    <property type="entry name" value="CCD97-like_C"/>
    <property type="match status" value="1"/>
</dbReference>
<dbReference type="InterPro" id="IPR040233">
    <property type="entry name" value="CCD97-like_C"/>
</dbReference>